<organism evidence="3 4">
    <name type="scientific">Oceanibaculum indicum</name>
    <dbReference type="NCBI Taxonomy" id="526216"/>
    <lineage>
        <taxon>Bacteria</taxon>
        <taxon>Pseudomonadati</taxon>
        <taxon>Pseudomonadota</taxon>
        <taxon>Alphaproteobacteria</taxon>
        <taxon>Rhodospirillales</taxon>
        <taxon>Oceanibaculaceae</taxon>
        <taxon>Oceanibaculum</taxon>
    </lineage>
</organism>
<dbReference type="GO" id="GO:0005524">
    <property type="term" value="F:ATP binding"/>
    <property type="evidence" value="ECO:0007669"/>
    <property type="project" value="UniProtKB-KW"/>
</dbReference>
<evidence type="ECO:0000256" key="1">
    <source>
        <dbReference type="ARBA" id="ARBA00022741"/>
    </source>
</evidence>
<keyword evidence="3" id="KW-0131">Cell cycle</keyword>
<comment type="caution">
    <text evidence="3">The sequence shown here is derived from an EMBL/GenBank/DDBJ whole genome shotgun (WGS) entry which is preliminary data.</text>
</comment>
<proteinExistence type="predicted"/>
<dbReference type="OrthoDB" id="9774491at2"/>
<evidence type="ECO:0000313" key="3">
    <source>
        <dbReference type="EMBL" id="RKQ68735.1"/>
    </source>
</evidence>
<dbReference type="GO" id="GO:0051301">
    <property type="term" value="P:cell division"/>
    <property type="evidence" value="ECO:0007669"/>
    <property type="project" value="UniProtKB-KW"/>
</dbReference>
<evidence type="ECO:0000256" key="2">
    <source>
        <dbReference type="ARBA" id="ARBA00022840"/>
    </source>
</evidence>
<dbReference type="InterPro" id="IPR005654">
    <property type="entry name" value="ATPase_AFG1-like"/>
</dbReference>
<reference evidence="3 4" key="1">
    <citation type="submission" date="2018-10" db="EMBL/GenBank/DDBJ databases">
        <title>Comparative analysis of microorganisms from saline springs in Andes Mountain Range, Colombia.</title>
        <authorList>
            <person name="Rubin E."/>
        </authorList>
    </citation>
    <scope>NUCLEOTIDE SEQUENCE [LARGE SCALE GENOMIC DNA]</scope>
    <source>
        <strain evidence="3 4">USBA 36</strain>
    </source>
</reference>
<dbReference type="PANTHER" id="PTHR12169">
    <property type="entry name" value="ATPASE N2B"/>
    <property type="match status" value="1"/>
</dbReference>
<keyword evidence="1" id="KW-0547">Nucleotide-binding</keyword>
<dbReference type="NCBIfam" id="NF040713">
    <property type="entry name" value="ZapE"/>
    <property type="match status" value="1"/>
</dbReference>
<dbReference type="Pfam" id="PF03969">
    <property type="entry name" value="AFG1_ATPase"/>
    <property type="match status" value="1"/>
</dbReference>
<keyword evidence="2" id="KW-0067">ATP-binding</keyword>
<dbReference type="EMBL" id="RBIG01000003">
    <property type="protein sequence ID" value="RKQ68735.1"/>
    <property type="molecule type" value="Genomic_DNA"/>
</dbReference>
<protein>
    <submittedName>
        <fullName evidence="3">Cell division protein ZapE</fullName>
    </submittedName>
</protein>
<dbReference type="PANTHER" id="PTHR12169:SF6">
    <property type="entry name" value="AFG1-LIKE ATPASE"/>
    <property type="match status" value="1"/>
</dbReference>
<gene>
    <name evidence="3" type="ORF">BCL74_3217</name>
</gene>
<dbReference type="SUPFAM" id="SSF52540">
    <property type="entry name" value="P-loop containing nucleoside triphosphate hydrolases"/>
    <property type="match status" value="1"/>
</dbReference>
<dbReference type="InterPro" id="IPR027417">
    <property type="entry name" value="P-loop_NTPase"/>
</dbReference>
<dbReference type="Proteomes" id="UP000277424">
    <property type="component" value="Unassembled WGS sequence"/>
</dbReference>
<name>A0A420WCQ9_9PROT</name>
<dbReference type="AlphaFoldDB" id="A0A420WCQ9"/>
<evidence type="ECO:0000313" key="4">
    <source>
        <dbReference type="Proteomes" id="UP000277424"/>
    </source>
</evidence>
<sequence length="391" mass="43506">MSDGPLHLYRQQKAEGALKPDQHQELAVEKLQSLHNALKNHRPNGGGEEGWFARFGFGRRHKDVTPPPQGIYFYGPVGRGKSMVMDLFFAGAPVEKKRRVHFHEFMAEVHGRLHRLRQQAKKEGGDPIPPTAKEIAAEAWLLCFDEFDVNDIADAMILGRLFEALFALGVVVVATSNKAPDDLYKGGLQRERFLPFIDLVKQKLDVLSVSGDTDYRLDRLRGMPVYHAPLDEKAAAALENIFRELTDGASGAPDSVSVLGRLVPVPKAARGVAWFSFDDLCRKALGASDYLAIADRYHTVIVEGIPRLGKENRNEARRFIHLVDALYERKANFVCSAESAPETLYREGDGAFEFQRTVSRLMEMQSADYIAAPHLGRARESAEPEAVAAAQ</sequence>
<accession>A0A420WCQ9</accession>
<dbReference type="RefSeq" id="WP_121221491.1">
    <property type="nucleotide sequence ID" value="NZ_RBIG01000003.1"/>
</dbReference>
<keyword evidence="3" id="KW-0132">Cell division</keyword>
<dbReference type="GO" id="GO:0016887">
    <property type="term" value="F:ATP hydrolysis activity"/>
    <property type="evidence" value="ECO:0007669"/>
    <property type="project" value="InterPro"/>
</dbReference>
<dbReference type="GO" id="GO:0005737">
    <property type="term" value="C:cytoplasm"/>
    <property type="evidence" value="ECO:0007669"/>
    <property type="project" value="TreeGrafter"/>
</dbReference>
<dbReference type="Gene3D" id="3.40.50.300">
    <property type="entry name" value="P-loop containing nucleotide triphosphate hydrolases"/>
    <property type="match status" value="1"/>
</dbReference>